<gene>
    <name evidence="1" type="ORF">CWI37_0550p0010</name>
</gene>
<sequence>MFFYILICIVASPSGNNYTGILEDPKTTENMDLRISLFYDKTKTFGVDKLILDFLRIWSEQVDWYAILLRGKLYYKEVKNYTDKKYHTVLLYFTAFVCEIIYFDTKKADIIHYKPELLFNLICFGRFLEFIETDKNMITEIEKTFKDVVV</sequence>
<reference evidence="1 2" key="1">
    <citation type="submission" date="2017-12" db="EMBL/GenBank/DDBJ databases">
        <authorList>
            <person name="Pombert J.-F."/>
            <person name="Haag K.L."/>
            <person name="Ebert D."/>
        </authorList>
    </citation>
    <scope>NUCLEOTIDE SEQUENCE [LARGE SCALE GENOMIC DNA]</scope>
    <source>
        <strain evidence="1">FI-OER-3-3</strain>
    </source>
</reference>
<proteinExistence type="predicted"/>
<evidence type="ECO:0000313" key="2">
    <source>
        <dbReference type="Proteomes" id="UP000292362"/>
    </source>
</evidence>
<dbReference type="Proteomes" id="UP000292362">
    <property type="component" value="Unassembled WGS sequence"/>
</dbReference>
<comment type="caution">
    <text evidence="1">The sequence shown here is derived from an EMBL/GenBank/DDBJ whole genome shotgun (WGS) entry which is preliminary data.</text>
</comment>
<dbReference type="EMBL" id="PITJ01000550">
    <property type="protein sequence ID" value="TBU02126.1"/>
    <property type="molecule type" value="Genomic_DNA"/>
</dbReference>
<evidence type="ECO:0000313" key="1">
    <source>
        <dbReference type="EMBL" id="TBU02126.1"/>
    </source>
</evidence>
<dbReference type="VEuPathDB" id="MicrosporidiaDB:CWI37_0550p0010"/>
<organism evidence="1 2">
    <name type="scientific">Hamiltosporidium tvaerminnensis</name>
    <dbReference type="NCBI Taxonomy" id="1176355"/>
    <lineage>
        <taxon>Eukaryota</taxon>
        <taxon>Fungi</taxon>
        <taxon>Fungi incertae sedis</taxon>
        <taxon>Microsporidia</taxon>
        <taxon>Dubosqiidae</taxon>
        <taxon>Hamiltosporidium</taxon>
    </lineage>
</organism>
<protein>
    <submittedName>
        <fullName evidence="1">Uncharacterized protein</fullName>
    </submittedName>
</protein>
<dbReference type="AlphaFoldDB" id="A0A4Q9L4I8"/>
<accession>A0A4Q9L4I8</accession>
<name>A0A4Q9L4I8_9MICR</name>